<dbReference type="AlphaFoldDB" id="A0A8J3ZLG0"/>
<comment type="caution">
    <text evidence="2">The sequence shown here is derived from an EMBL/GenBank/DDBJ whole genome shotgun (WGS) entry which is preliminary data.</text>
</comment>
<evidence type="ECO:0008006" key="4">
    <source>
        <dbReference type="Google" id="ProtNLM"/>
    </source>
</evidence>
<name>A0A8J3ZLG0_9ACTN</name>
<sequence length="283" mass="29341">MATATVDLPAWSQRACPSGRFTFHGASTRSGTVTVTIGQVAHPDVDRDGVPETAAVLTCQTEAQVVVFDRDPAGAVTTVGQVVRTGGAVRAVFAVQADGSRVSVEVGDYRGCCGESADLPQHQWRVYAWTGQGFQQVQGPTSFPPNPNVADLSVSASDLVWGPDNGGSQRGTVTVTVRNNGPGAPARATLAFALGGDTYLYQETLHELAGWDGCTVGSENTKATCPVTVPPAGQSRTLTFELRHGTIHGTGFSSTVRVTAALPDGSPAPDPNTGDNATTFVTK</sequence>
<dbReference type="EMBL" id="BOPG01000110">
    <property type="protein sequence ID" value="GIJ64185.1"/>
    <property type="molecule type" value="Genomic_DNA"/>
</dbReference>
<protein>
    <recommendedName>
        <fullName evidence="4">DUF11 domain-containing protein</fullName>
    </recommendedName>
</protein>
<gene>
    <name evidence="2" type="ORF">Vau01_117010</name>
</gene>
<evidence type="ECO:0000313" key="2">
    <source>
        <dbReference type="EMBL" id="GIJ64185.1"/>
    </source>
</evidence>
<reference evidence="2" key="1">
    <citation type="submission" date="2021-01" db="EMBL/GenBank/DDBJ databases">
        <title>Whole genome shotgun sequence of Virgisporangium aurantiacum NBRC 16421.</title>
        <authorList>
            <person name="Komaki H."/>
            <person name="Tamura T."/>
        </authorList>
    </citation>
    <scope>NUCLEOTIDE SEQUENCE</scope>
    <source>
        <strain evidence="2">NBRC 16421</strain>
    </source>
</reference>
<dbReference type="Proteomes" id="UP000612585">
    <property type="component" value="Unassembled WGS sequence"/>
</dbReference>
<organism evidence="2 3">
    <name type="scientific">Virgisporangium aurantiacum</name>
    <dbReference type="NCBI Taxonomy" id="175570"/>
    <lineage>
        <taxon>Bacteria</taxon>
        <taxon>Bacillati</taxon>
        <taxon>Actinomycetota</taxon>
        <taxon>Actinomycetes</taxon>
        <taxon>Micromonosporales</taxon>
        <taxon>Micromonosporaceae</taxon>
        <taxon>Virgisporangium</taxon>
    </lineage>
</organism>
<keyword evidence="3" id="KW-1185">Reference proteome</keyword>
<evidence type="ECO:0000256" key="1">
    <source>
        <dbReference type="SAM" id="MobiDB-lite"/>
    </source>
</evidence>
<accession>A0A8J3ZLG0</accession>
<feature type="region of interest" description="Disordered" evidence="1">
    <location>
        <begin position="262"/>
        <end position="283"/>
    </location>
</feature>
<feature type="compositionally biased region" description="Polar residues" evidence="1">
    <location>
        <begin position="273"/>
        <end position="283"/>
    </location>
</feature>
<proteinExistence type="predicted"/>
<evidence type="ECO:0000313" key="3">
    <source>
        <dbReference type="Proteomes" id="UP000612585"/>
    </source>
</evidence>